<comment type="caution">
    <text evidence="8">The sequence shown here is derived from an EMBL/GenBank/DDBJ whole genome shotgun (WGS) entry which is preliminary data.</text>
</comment>
<keyword evidence="4" id="KW-0804">Transcription</keyword>
<dbReference type="Gene3D" id="2.40.330.10">
    <property type="entry name" value="DNA-binding pseudobarrel domain"/>
    <property type="match status" value="1"/>
</dbReference>
<organism evidence="8 9">
    <name type="scientific">Lolium multiflorum</name>
    <name type="common">Italian ryegrass</name>
    <name type="synonym">Lolium perenne subsp. multiflorum</name>
    <dbReference type="NCBI Taxonomy" id="4521"/>
    <lineage>
        <taxon>Eukaryota</taxon>
        <taxon>Viridiplantae</taxon>
        <taxon>Streptophyta</taxon>
        <taxon>Embryophyta</taxon>
        <taxon>Tracheophyta</taxon>
        <taxon>Spermatophyta</taxon>
        <taxon>Magnoliopsida</taxon>
        <taxon>Liliopsida</taxon>
        <taxon>Poales</taxon>
        <taxon>Poaceae</taxon>
        <taxon>BOP clade</taxon>
        <taxon>Pooideae</taxon>
        <taxon>Poodae</taxon>
        <taxon>Poeae</taxon>
        <taxon>Poeae Chloroplast Group 2 (Poeae type)</taxon>
        <taxon>Loliodinae</taxon>
        <taxon>Loliinae</taxon>
        <taxon>Lolium</taxon>
    </lineage>
</organism>
<dbReference type="Pfam" id="PF13960">
    <property type="entry name" value="DUF4218"/>
    <property type="match status" value="1"/>
</dbReference>
<dbReference type="CDD" id="cd10017">
    <property type="entry name" value="B3_DNA"/>
    <property type="match status" value="1"/>
</dbReference>
<evidence type="ECO:0000256" key="6">
    <source>
        <dbReference type="SAM" id="MobiDB-lite"/>
    </source>
</evidence>
<evidence type="ECO:0000256" key="1">
    <source>
        <dbReference type="ARBA" id="ARBA00004123"/>
    </source>
</evidence>
<name>A0AAD8R0E0_LOLMU</name>
<dbReference type="GO" id="GO:0003677">
    <property type="term" value="F:DNA binding"/>
    <property type="evidence" value="ECO:0007669"/>
    <property type="project" value="UniProtKB-KW"/>
</dbReference>
<keyword evidence="2" id="KW-0805">Transcription regulation</keyword>
<evidence type="ECO:0000256" key="2">
    <source>
        <dbReference type="ARBA" id="ARBA00023015"/>
    </source>
</evidence>
<dbReference type="Pfam" id="PF02362">
    <property type="entry name" value="B3"/>
    <property type="match status" value="1"/>
</dbReference>
<evidence type="ECO:0000313" key="9">
    <source>
        <dbReference type="Proteomes" id="UP001231189"/>
    </source>
</evidence>
<dbReference type="SUPFAM" id="SSF101936">
    <property type="entry name" value="DNA-binding pseudobarrel domain"/>
    <property type="match status" value="1"/>
</dbReference>
<accession>A0AAD8R0E0</accession>
<gene>
    <name evidence="8" type="ORF">QYE76_035413</name>
</gene>
<dbReference type="SMART" id="SM01019">
    <property type="entry name" value="B3"/>
    <property type="match status" value="1"/>
</dbReference>
<dbReference type="PANTHER" id="PTHR48258:SF9">
    <property type="entry name" value="OS01G0348150 PROTEIN"/>
    <property type="match status" value="1"/>
</dbReference>
<dbReference type="Proteomes" id="UP001231189">
    <property type="component" value="Unassembled WGS sequence"/>
</dbReference>
<keyword evidence="5" id="KW-0539">Nucleus</keyword>
<evidence type="ECO:0000256" key="3">
    <source>
        <dbReference type="ARBA" id="ARBA00023125"/>
    </source>
</evidence>
<sequence>MKSHDCHVLMTQILPVAIRGIMDAHVRETLFGLCNFFDVISRKSVGVRQLRRLQEEIVVILCELEMYFPPAFFDVMVHLLVHIVEDIIQLGPMFLHSMMPFERMNGVIKGYVRNRSRPDGSIAKGFLTEECISFCTSYLEIENPVGLPVNRHLGKLAGWGHRDGSREMHVDFKGRIADFERANLVALQHIDVVDPWVVEHKTFIAKTYSDQGQQRTDGDIIKEHNSTFMRWFKDKMLTYPIDEDSSAEEKLIFALSQGAEHNLMTFQAYDINGYTFYTEEKDMKSDYQNSGVTMESYTGDVKQRYYGKIEEIWELSYAGENVPMFRVRWAKNVIKEDRHFTTMVIPEAKSKTAGAKVTAKYEPWVLASQVDQCFFITDPQKPSRVVVRRGKRSIIGMDGAANELDFDQMAGPGGRRGGRGRGPGRPRGRGRGRRGGAARAPRSPSPASSSSSDEERCFEFLLRIDDDPLGIKRLPDKFAEFVDGVEPAHLQLREAGCNFCRWSVEVLFDGQGKMYLHTGWDKFARDLHLEPGCQLTFLYEGDGEMIVKVFDDTACRVHYPHTGESGSDTDS</sequence>
<dbReference type="PROSITE" id="PS50863">
    <property type="entry name" value="B3"/>
    <property type="match status" value="1"/>
</dbReference>
<protein>
    <recommendedName>
        <fullName evidence="7">TF-B3 domain-containing protein</fullName>
    </recommendedName>
</protein>
<comment type="subcellular location">
    <subcellularLocation>
        <location evidence="1">Nucleus</location>
    </subcellularLocation>
</comment>
<keyword evidence="9" id="KW-1185">Reference proteome</keyword>
<feature type="domain" description="TF-B3" evidence="7">
    <location>
        <begin position="457"/>
        <end position="553"/>
    </location>
</feature>
<proteinExistence type="predicted"/>
<dbReference type="GO" id="GO:0005634">
    <property type="term" value="C:nucleus"/>
    <property type="evidence" value="ECO:0007669"/>
    <property type="project" value="UniProtKB-SubCell"/>
</dbReference>
<keyword evidence="3" id="KW-0238">DNA-binding</keyword>
<reference evidence="8" key="1">
    <citation type="submission" date="2023-07" db="EMBL/GenBank/DDBJ databases">
        <title>A chromosome-level genome assembly of Lolium multiflorum.</title>
        <authorList>
            <person name="Chen Y."/>
            <person name="Copetti D."/>
            <person name="Kolliker R."/>
            <person name="Studer B."/>
        </authorList>
    </citation>
    <scope>NUCLEOTIDE SEQUENCE</scope>
    <source>
        <strain evidence="8">02402/16</strain>
        <tissue evidence="8">Leaf</tissue>
    </source>
</reference>
<feature type="compositionally biased region" description="Low complexity" evidence="6">
    <location>
        <begin position="437"/>
        <end position="451"/>
    </location>
</feature>
<evidence type="ECO:0000256" key="4">
    <source>
        <dbReference type="ARBA" id="ARBA00023163"/>
    </source>
</evidence>
<dbReference type="InterPro" id="IPR025452">
    <property type="entry name" value="DUF4218"/>
</dbReference>
<dbReference type="EMBL" id="JAUUTY010000007">
    <property type="protein sequence ID" value="KAK1611740.1"/>
    <property type="molecule type" value="Genomic_DNA"/>
</dbReference>
<feature type="region of interest" description="Disordered" evidence="6">
    <location>
        <begin position="405"/>
        <end position="453"/>
    </location>
</feature>
<feature type="compositionally biased region" description="Basic residues" evidence="6">
    <location>
        <begin position="416"/>
        <end position="436"/>
    </location>
</feature>
<evidence type="ECO:0000259" key="7">
    <source>
        <dbReference type="PROSITE" id="PS50863"/>
    </source>
</evidence>
<evidence type="ECO:0000313" key="8">
    <source>
        <dbReference type="EMBL" id="KAK1611740.1"/>
    </source>
</evidence>
<dbReference type="PANTHER" id="PTHR48258">
    <property type="entry name" value="DUF4218 DOMAIN-CONTAINING PROTEIN-RELATED"/>
    <property type="match status" value="1"/>
</dbReference>
<dbReference type="AlphaFoldDB" id="A0AAD8R0E0"/>
<dbReference type="InterPro" id="IPR015300">
    <property type="entry name" value="DNA-bd_pseudobarrel_sf"/>
</dbReference>
<dbReference type="InterPro" id="IPR003340">
    <property type="entry name" value="B3_DNA-bd"/>
</dbReference>
<evidence type="ECO:0000256" key="5">
    <source>
        <dbReference type="ARBA" id="ARBA00023242"/>
    </source>
</evidence>